<dbReference type="AlphaFoldDB" id="A0A0F8B3M4"/>
<dbReference type="Pfam" id="PF03061">
    <property type="entry name" value="4HBT"/>
    <property type="match status" value="1"/>
</dbReference>
<dbReference type="PANTHER" id="PTHR21660">
    <property type="entry name" value="THIOESTERASE SUPERFAMILY MEMBER-RELATED"/>
    <property type="match status" value="1"/>
</dbReference>
<name>A0A0F8B3M4_CERFI</name>
<dbReference type="InterPro" id="IPR029069">
    <property type="entry name" value="HotDog_dom_sf"/>
</dbReference>
<keyword evidence="2 4" id="KW-0378">Hydrolase</keyword>
<reference evidence="4 5" key="1">
    <citation type="submission" date="2015-04" db="EMBL/GenBank/DDBJ databases">
        <title>Genome sequence of Ceratocystis platani, a major pathogen of plane trees.</title>
        <authorList>
            <person name="Belbahri L."/>
        </authorList>
    </citation>
    <scope>NUCLEOTIDE SEQUENCE [LARGE SCALE GENOMIC DNA]</scope>
    <source>
        <strain evidence="4 5">CFO</strain>
    </source>
</reference>
<proteinExistence type="inferred from homology"/>
<dbReference type="EC" id="3.1.2.-" evidence="4"/>
<dbReference type="OrthoDB" id="46529at2759"/>
<dbReference type="InterPro" id="IPR039298">
    <property type="entry name" value="ACOT13"/>
</dbReference>
<evidence type="ECO:0000256" key="1">
    <source>
        <dbReference type="ARBA" id="ARBA00008324"/>
    </source>
</evidence>
<dbReference type="EMBL" id="LBBL01000142">
    <property type="protein sequence ID" value="KKF94690.1"/>
    <property type="molecule type" value="Genomic_DNA"/>
</dbReference>
<organism evidence="4 5">
    <name type="scientific">Ceratocystis fimbriata f. sp. platani</name>
    <dbReference type="NCBI Taxonomy" id="88771"/>
    <lineage>
        <taxon>Eukaryota</taxon>
        <taxon>Fungi</taxon>
        <taxon>Dikarya</taxon>
        <taxon>Ascomycota</taxon>
        <taxon>Pezizomycotina</taxon>
        <taxon>Sordariomycetes</taxon>
        <taxon>Hypocreomycetidae</taxon>
        <taxon>Microascales</taxon>
        <taxon>Ceratocystidaceae</taxon>
        <taxon>Ceratocystis</taxon>
    </lineage>
</organism>
<dbReference type="Proteomes" id="UP000034841">
    <property type="component" value="Unassembled WGS sequence"/>
</dbReference>
<dbReference type="SUPFAM" id="SSF54637">
    <property type="entry name" value="Thioesterase/thiol ester dehydrase-isomerase"/>
    <property type="match status" value="1"/>
</dbReference>
<protein>
    <submittedName>
        <fullName evidence="4">Acyl-coenzyme A thioesterase 13</fullName>
        <ecNumber evidence="4">3.1.2.-</ecNumber>
    </submittedName>
</protein>
<evidence type="ECO:0000313" key="4">
    <source>
        <dbReference type="EMBL" id="KKF94690.1"/>
    </source>
</evidence>
<sequence>MAESSEPSAQVLSHVQAYHDERCLESPIYKFLLSEVTFTHASRGLIVARMPVRAEHLNNSGSIHGSVSATIVDWAGGLAIAAWDRRDQTGPSVDINVSYLGTAGDGIVEIEGRVDRLGSNLGFTSVGIWRVDAQGKRGAPIILGRHTKFLRFSKAGPGLEQGEKEKAEKI</sequence>
<evidence type="ECO:0000259" key="3">
    <source>
        <dbReference type="Pfam" id="PF03061"/>
    </source>
</evidence>
<evidence type="ECO:0000256" key="2">
    <source>
        <dbReference type="ARBA" id="ARBA00022801"/>
    </source>
</evidence>
<dbReference type="GO" id="GO:0047617">
    <property type="term" value="F:fatty acyl-CoA hydrolase activity"/>
    <property type="evidence" value="ECO:0007669"/>
    <property type="project" value="InterPro"/>
</dbReference>
<feature type="domain" description="Thioesterase" evidence="3">
    <location>
        <begin position="61"/>
        <end position="132"/>
    </location>
</feature>
<comment type="caution">
    <text evidence="4">The sequence shown here is derived from an EMBL/GenBank/DDBJ whole genome shotgun (WGS) entry which is preliminary data.</text>
</comment>
<dbReference type="PANTHER" id="PTHR21660:SF11">
    <property type="entry name" value="FAMILY PROTEIN, PUTATIVE (AFU_ORTHOLOGUE AFUA_4G04355)-RELATED"/>
    <property type="match status" value="1"/>
</dbReference>
<evidence type="ECO:0000313" key="5">
    <source>
        <dbReference type="Proteomes" id="UP000034841"/>
    </source>
</evidence>
<dbReference type="CDD" id="cd03443">
    <property type="entry name" value="PaaI_thioesterase"/>
    <property type="match status" value="1"/>
</dbReference>
<dbReference type="InterPro" id="IPR003736">
    <property type="entry name" value="PAAI_dom"/>
</dbReference>
<accession>A0A0F8B3M4</accession>
<dbReference type="InterPro" id="IPR006683">
    <property type="entry name" value="Thioestr_dom"/>
</dbReference>
<comment type="similarity">
    <text evidence="1">Belongs to the thioesterase PaaI family.</text>
</comment>
<dbReference type="NCBIfam" id="TIGR00369">
    <property type="entry name" value="unchar_dom_1"/>
    <property type="match status" value="1"/>
</dbReference>
<keyword evidence="5" id="KW-1185">Reference proteome</keyword>
<dbReference type="Gene3D" id="3.10.129.10">
    <property type="entry name" value="Hotdog Thioesterase"/>
    <property type="match status" value="1"/>
</dbReference>
<gene>
    <name evidence="4" type="primary">ACOT13</name>
    <name evidence="4" type="ORF">CFO_g2912</name>
</gene>